<dbReference type="PANTHER" id="PTHR42939:SF1">
    <property type="entry name" value="ABC TRANSPORTER ATP-BINDING PROTEIN ALBC-RELATED"/>
    <property type="match status" value="1"/>
</dbReference>
<dbReference type="Proteomes" id="UP001464555">
    <property type="component" value="Unassembled WGS sequence"/>
</dbReference>
<dbReference type="SMART" id="SM00382">
    <property type="entry name" value="AAA"/>
    <property type="match status" value="1"/>
</dbReference>
<keyword evidence="3 5" id="KW-0067">ATP-binding</keyword>
<protein>
    <submittedName>
        <fullName evidence="5">ATP-binding cassette domain-containing protein</fullName>
    </submittedName>
</protein>
<feature type="domain" description="ABC transporter" evidence="4">
    <location>
        <begin position="4"/>
        <end position="217"/>
    </location>
</feature>
<evidence type="ECO:0000256" key="1">
    <source>
        <dbReference type="ARBA" id="ARBA00022448"/>
    </source>
</evidence>
<sequence>MHTLSATNIVKAFGTKKVLDNAVLECSTGEVVGIFGRNGCGKSTMLKILFGTVKADSIDLAINGQPLPVNEVIPQGKIGYLPQDPFLPKNLKIRDIIPLYYSGNEQDKLFYAPGMDKIANTRAGNLSIGELRYFELLLVGNLSHPFLMLDEPFSMIEPLYKELIKSFLTGLKAKKGIIITDHYYNDVFSVTDRNLLLKDGKLINVKNEQELAAYGYLPSEKP</sequence>
<keyword evidence="6" id="KW-1185">Reference proteome</keyword>
<evidence type="ECO:0000256" key="3">
    <source>
        <dbReference type="ARBA" id="ARBA00022840"/>
    </source>
</evidence>
<dbReference type="InterPro" id="IPR003593">
    <property type="entry name" value="AAA+_ATPase"/>
</dbReference>
<dbReference type="Pfam" id="PF00005">
    <property type="entry name" value="ABC_tran"/>
    <property type="match status" value="1"/>
</dbReference>
<evidence type="ECO:0000313" key="6">
    <source>
        <dbReference type="Proteomes" id="UP001464555"/>
    </source>
</evidence>
<proteinExistence type="predicted"/>
<dbReference type="Gene3D" id="3.40.50.300">
    <property type="entry name" value="P-loop containing nucleotide triphosphate hydrolases"/>
    <property type="match status" value="1"/>
</dbReference>
<dbReference type="InterPro" id="IPR051782">
    <property type="entry name" value="ABC_Transporter_VariousFunc"/>
</dbReference>
<organism evidence="5 6">
    <name type="scientific">Flavobacterium arundinis</name>
    <dbReference type="NCBI Taxonomy" id="3139143"/>
    <lineage>
        <taxon>Bacteria</taxon>
        <taxon>Pseudomonadati</taxon>
        <taxon>Bacteroidota</taxon>
        <taxon>Flavobacteriia</taxon>
        <taxon>Flavobacteriales</taxon>
        <taxon>Flavobacteriaceae</taxon>
        <taxon>Flavobacterium</taxon>
    </lineage>
</organism>
<keyword evidence="2" id="KW-0547">Nucleotide-binding</keyword>
<dbReference type="InterPro" id="IPR027417">
    <property type="entry name" value="P-loop_NTPase"/>
</dbReference>
<keyword evidence="1" id="KW-0813">Transport</keyword>
<comment type="caution">
    <text evidence="5">The sequence shown here is derived from an EMBL/GenBank/DDBJ whole genome shotgun (WGS) entry which is preliminary data.</text>
</comment>
<gene>
    <name evidence="5" type="ORF">AAEO56_01905</name>
</gene>
<dbReference type="EMBL" id="JBBYHR010000001">
    <property type="protein sequence ID" value="MEL1243003.1"/>
    <property type="molecule type" value="Genomic_DNA"/>
</dbReference>
<evidence type="ECO:0000256" key="2">
    <source>
        <dbReference type="ARBA" id="ARBA00022741"/>
    </source>
</evidence>
<evidence type="ECO:0000259" key="4">
    <source>
        <dbReference type="PROSITE" id="PS50893"/>
    </source>
</evidence>
<dbReference type="PANTHER" id="PTHR42939">
    <property type="entry name" value="ABC TRANSPORTER ATP-BINDING PROTEIN ALBC-RELATED"/>
    <property type="match status" value="1"/>
</dbReference>
<dbReference type="InterPro" id="IPR003439">
    <property type="entry name" value="ABC_transporter-like_ATP-bd"/>
</dbReference>
<dbReference type="GO" id="GO:0005524">
    <property type="term" value="F:ATP binding"/>
    <property type="evidence" value="ECO:0007669"/>
    <property type="project" value="UniProtKB-KW"/>
</dbReference>
<dbReference type="PROSITE" id="PS50893">
    <property type="entry name" value="ABC_TRANSPORTER_2"/>
    <property type="match status" value="1"/>
</dbReference>
<dbReference type="RefSeq" id="WP_341695321.1">
    <property type="nucleotide sequence ID" value="NZ_JBBYHR010000001.1"/>
</dbReference>
<accession>A0ABU9HS71</accession>
<name>A0ABU9HS71_9FLAO</name>
<evidence type="ECO:0000313" key="5">
    <source>
        <dbReference type="EMBL" id="MEL1243003.1"/>
    </source>
</evidence>
<dbReference type="SUPFAM" id="SSF52540">
    <property type="entry name" value="P-loop containing nucleoside triphosphate hydrolases"/>
    <property type="match status" value="1"/>
</dbReference>
<reference evidence="5 6" key="1">
    <citation type="submission" date="2024-04" db="EMBL/GenBank/DDBJ databases">
        <title>Flavobacterium sp. DGU11 16S ribosomal RNA gene Genome sequencing and assembly.</title>
        <authorList>
            <person name="Park S."/>
        </authorList>
    </citation>
    <scope>NUCLEOTIDE SEQUENCE [LARGE SCALE GENOMIC DNA]</scope>
    <source>
        <strain evidence="5 6">DGU11</strain>
    </source>
</reference>